<evidence type="ECO:0000259" key="2">
    <source>
        <dbReference type="SMART" id="SM01042"/>
    </source>
</evidence>
<dbReference type="Pfam" id="PF10104">
    <property type="entry name" value="Brr6_like_C_C"/>
    <property type="match status" value="1"/>
</dbReference>
<dbReference type="GO" id="GO:0006998">
    <property type="term" value="P:nuclear envelope organization"/>
    <property type="evidence" value="ECO:0007669"/>
    <property type="project" value="InterPro"/>
</dbReference>
<gene>
    <name evidence="3" type="ORF">CDD82_6145</name>
</gene>
<evidence type="ECO:0000256" key="1">
    <source>
        <dbReference type="SAM" id="MobiDB-lite"/>
    </source>
</evidence>
<dbReference type="SMART" id="SM01042">
    <property type="entry name" value="Brr6_like_C_C"/>
    <property type="match status" value="1"/>
</dbReference>
<dbReference type="AlphaFoldDB" id="A0A2C5YZ04"/>
<sequence>MSTRGDEGLMDWKFDGPGPTDSTSPFVQATKGIAPRGPQFQHFDPGARPITPLVRRQQLHSQQTPSQQAASPFRNPPFTTPRKPFDEDVQSEYSPSLTEASEEPPDTPECDWRPGAMLEAPIAPSRIDKSSRYARQGQPVRKHTPGKGEIPSYKHWPCGTRNRKRQAYDKDVGALGVIHGTQEDNSDPDSSAAGRPSRGIVESFIHTINQYPNTPDYMLRWFALSHRLILFSAAAYIFWAVVSTVRNDISVANDLARTELMSKMTECQTQYTMNECSKRDRPALRIMCEQWYDCMAQNPGSISSIKVTARQVAEIINEFAETMNLKAWALVVVSITLMTLVVNNFSQRARAPPSPRGKNVGGSTAQETAGYMLVPVQTPQTERRSWAGQDVNVNPLPLNFGEASQASPIRRSPAKKERYMSPADWARSPRKGF</sequence>
<evidence type="ECO:0000313" key="4">
    <source>
        <dbReference type="Proteomes" id="UP000224854"/>
    </source>
</evidence>
<feature type="compositionally biased region" description="Basic and acidic residues" evidence="1">
    <location>
        <begin position="1"/>
        <end position="14"/>
    </location>
</feature>
<reference evidence="3 4" key="1">
    <citation type="submission" date="2017-06" db="EMBL/GenBank/DDBJ databases">
        <title>Ant-infecting Ophiocordyceps genomes reveal a high diversity of potential behavioral manipulation genes and a possible major role for enterotoxins.</title>
        <authorList>
            <person name="De Bekker C."/>
            <person name="Evans H.C."/>
            <person name="Brachmann A."/>
            <person name="Hughes D.P."/>
        </authorList>
    </citation>
    <scope>NUCLEOTIDE SEQUENCE [LARGE SCALE GENOMIC DNA]</scope>
    <source>
        <strain evidence="3 4">1348a</strain>
    </source>
</reference>
<dbReference type="OrthoDB" id="5961at2759"/>
<feature type="domain" description="Brl1/Brr6" evidence="2">
    <location>
        <begin position="218"/>
        <end position="343"/>
    </location>
</feature>
<dbReference type="GO" id="GO:0055088">
    <property type="term" value="P:lipid homeostasis"/>
    <property type="evidence" value="ECO:0007669"/>
    <property type="project" value="InterPro"/>
</dbReference>
<name>A0A2C5YZ04_9HYPO</name>
<feature type="compositionally biased region" description="Acidic residues" evidence="1">
    <location>
        <begin position="100"/>
        <end position="109"/>
    </location>
</feature>
<dbReference type="EMBL" id="NJEU01000608">
    <property type="protein sequence ID" value="PHH72151.1"/>
    <property type="molecule type" value="Genomic_DNA"/>
</dbReference>
<comment type="caution">
    <text evidence="3">The sequence shown here is derived from an EMBL/GenBank/DDBJ whole genome shotgun (WGS) entry which is preliminary data.</text>
</comment>
<keyword evidence="4" id="KW-1185">Reference proteome</keyword>
<dbReference type="InterPro" id="IPR040202">
    <property type="entry name" value="Brl1/Brr6"/>
</dbReference>
<proteinExistence type="predicted"/>
<feature type="region of interest" description="Disordered" evidence="1">
    <location>
        <begin position="396"/>
        <end position="433"/>
    </location>
</feature>
<organism evidence="3 4">
    <name type="scientific">Ophiocordyceps australis</name>
    <dbReference type="NCBI Taxonomy" id="1399860"/>
    <lineage>
        <taxon>Eukaryota</taxon>
        <taxon>Fungi</taxon>
        <taxon>Dikarya</taxon>
        <taxon>Ascomycota</taxon>
        <taxon>Pezizomycotina</taxon>
        <taxon>Sordariomycetes</taxon>
        <taxon>Hypocreomycetidae</taxon>
        <taxon>Hypocreales</taxon>
        <taxon>Ophiocordycipitaceae</taxon>
        <taxon>Ophiocordyceps</taxon>
    </lineage>
</organism>
<dbReference type="PANTHER" id="PTHR28136">
    <property type="entry name" value="NUCLEUS EXPORT PROTEIN BRR6"/>
    <property type="match status" value="1"/>
</dbReference>
<feature type="region of interest" description="Disordered" evidence="1">
    <location>
        <begin position="1"/>
        <end position="161"/>
    </location>
</feature>
<dbReference type="InterPro" id="IPR018767">
    <property type="entry name" value="Brl1/Brr6_dom"/>
</dbReference>
<dbReference type="GO" id="GO:0031965">
    <property type="term" value="C:nuclear membrane"/>
    <property type="evidence" value="ECO:0007669"/>
    <property type="project" value="InterPro"/>
</dbReference>
<evidence type="ECO:0000313" key="3">
    <source>
        <dbReference type="EMBL" id="PHH72151.1"/>
    </source>
</evidence>
<protein>
    <recommendedName>
        <fullName evidence="2">Brl1/Brr6 domain-containing protein</fullName>
    </recommendedName>
</protein>
<dbReference type="Proteomes" id="UP000224854">
    <property type="component" value="Unassembled WGS sequence"/>
</dbReference>
<dbReference type="PANTHER" id="PTHR28136:SF1">
    <property type="entry name" value="NUCLEUS EXPORT PROTEIN BRL1"/>
    <property type="match status" value="1"/>
</dbReference>
<feature type="compositionally biased region" description="Low complexity" evidence="1">
    <location>
        <begin position="59"/>
        <end position="72"/>
    </location>
</feature>
<accession>A0A2C5YZ04</accession>